<dbReference type="GO" id="GO:0016829">
    <property type="term" value="F:lyase activity"/>
    <property type="evidence" value="ECO:0007669"/>
    <property type="project" value="UniProtKB-KW"/>
</dbReference>
<keyword evidence="4" id="KW-1185">Reference proteome</keyword>
<gene>
    <name evidence="3" type="ORF">FHT02_002342</name>
</gene>
<evidence type="ECO:0000259" key="2">
    <source>
        <dbReference type="Pfam" id="PF00266"/>
    </source>
</evidence>
<dbReference type="Pfam" id="PF00266">
    <property type="entry name" value="Aminotran_5"/>
    <property type="match status" value="1"/>
</dbReference>
<evidence type="ECO:0000256" key="1">
    <source>
        <dbReference type="ARBA" id="ARBA00022898"/>
    </source>
</evidence>
<dbReference type="PROSITE" id="PS51318">
    <property type="entry name" value="TAT"/>
    <property type="match status" value="1"/>
</dbReference>
<dbReference type="RefSeq" id="WP_184087632.1">
    <property type="nucleotide sequence ID" value="NZ_JACIJF010000006.1"/>
</dbReference>
<protein>
    <submittedName>
        <fullName evidence="3">Selenocysteine lyase/cysteine desulfurase</fullName>
    </submittedName>
</protein>
<dbReference type="PANTHER" id="PTHR43092:SF6">
    <property type="entry name" value="BLR1280 PROTEIN"/>
    <property type="match status" value="1"/>
</dbReference>
<evidence type="ECO:0000313" key="4">
    <source>
        <dbReference type="Proteomes" id="UP000527143"/>
    </source>
</evidence>
<dbReference type="InterPro" id="IPR015421">
    <property type="entry name" value="PyrdxlP-dep_Trfase_major"/>
</dbReference>
<dbReference type="PANTHER" id="PTHR43092">
    <property type="entry name" value="L-CYSTEINE DESULFHYDRASE"/>
    <property type="match status" value="1"/>
</dbReference>
<keyword evidence="3" id="KW-0456">Lyase</keyword>
<dbReference type="SUPFAM" id="SSF53383">
    <property type="entry name" value="PLP-dependent transferases"/>
    <property type="match status" value="1"/>
</dbReference>
<dbReference type="InterPro" id="IPR015422">
    <property type="entry name" value="PyrdxlP-dep_Trfase_small"/>
</dbReference>
<feature type="domain" description="Aminotransferase class V" evidence="2">
    <location>
        <begin position="103"/>
        <end position="394"/>
    </location>
</feature>
<dbReference type="InterPro" id="IPR000192">
    <property type="entry name" value="Aminotrans_V_dom"/>
</dbReference>
<dbReference type="Proteomes" id="UP000527143">
    <property type="component" value="Unassembled WGS sequence"/>
</dbReference>
<dbReference type="Gene3D" id="3.90.1150.10">
    <property type="entry name" value="Aspartate Aminotransferase, domain 1"/>
    <property type="match status" value="1"/>
</dbReference>
<organism evidence="3 4">
    <name type="scientific">Sphingomonas xinjiangensis</name>
    <dbReference type="NCBI Taxonomy" id="643568"/>
    <lineage>
        <taxon>Bacteria</taxon>
        <taxon>Pseudomonadati</taxon>
        <taxon>Pseudomonadota</taxon>
        <taxon>Alphaproteobacteria</taxon>
        <taxon>Sphingomonadales</taxon>
        <taxon>Sphingomonadaceae</taxon>
        <taxon>Sphingomonas</taxon>
    </lineage>
</organism>
<reference evidence="3 4" key="1">
    <citation type="submission" date="2020-08" db="EMBL/GenBank/DDBJ databases">
        <title>Genomic Encyclopedia of Type Strains, Phase IV (KMG-IV): sequencing the most valuable type-strain genomes for metagenomic binning, comparative biology and taxonomic classification.</title>
        <authorList>
            <person name="Goeker M."/>
        </authorList>
    </citation>
    <scope>NUCLEOTIDE SEQUENCE [LARGE SCALE GENOMIC DNA]</scope>
    <source>
        <strain evidence="3 4">DSM 26736</strain>
    </source>
</reference>
<proteinExistence type="predicted"/>
<dbReference type="Gene3D" id="3.40.640.10">
    <property type="entry name" value="Type I PLP-dependent aspartate aminotransferase-like (Major domain)"/>
    <property type="match status" value="1"/>
</dbReference>
<dbReference type="EMBL" id="JACIJF010000006">
    <property type="protein sequence ID" value="MBB5711101.1"/>
    <property type="molecule type" value="Genomic_DNA"/>
</dbReference>
<dbReference type="InterPro" id="IPR006311">
    <property type="entry name" value="TAT_signal"/>
</dbReference>
<name>A0A840YQE2_9SPHN</name>
<comment type="caution">
    <text evidence="3">The sequence shown here is derived from an EMBL/GenBank/DDBJ whole genome shotgun (WGS) entry which is preliminary data.</text>
</comment>
<dbReference type="InterPro" id="IPR015424">
    <property type="entry name" value="PyrdxlP-dep_Trfase"/>
</dbReference>
<keyword evidence="1" id="KW-0663">Pyridoxal phosphate</keyword>
<accession>A0A840YQE2</accession>
<evidence type="ECO:0000313" key="3">
    <source>
        <dbReference type="EMBL" id="MBB5711101.1"/>
    </source>
</evidence>
<sequence length="432" mass="47486">MKTPEPSWSRRGVIGAAVALPVGTAAASAATPSVAIGDLSFIEAERRLVRAWDIDRSISNFDAAYYGAMPRVVHQDYLEHTDWVNRNNSLFLRSALPNLRRDDVLNRSRSEVAKLIGASMNEVALCTGGTEALYALITNYRPLKAGDAVIIADVDYDEMQYAMAFLEESRGARLVRMSVPEPSTDANILAAYDRVLRDTPRAKLLLLTHLSNRNGLVPPVKEIIALAKARGVDVILDSAQAVGHLPFTVDEIGADFVGFSIHKWLAAPLGTGGIYIRKSRQDAIAPYMGNRIRDADDVRARVLTGTINYAAHLAIPTAIDFHRAIGPEAKLRHLQRLRDHWIDGVKDVPGIEILQPSPAPRYGAVAAFRLPRARDWEGAQAMQKRILARNRLMVVAKRGLKSGPAMRVTPALFTTIAELDRLIAAIREEART</sequence>
<dbReference type="AlphaFoldDB" id="A0A840YQE2"/>